<dbReference type="HAMAP" id="MF_00052_B">
    <property type="entry name" value="RNase_HII_B"/>
    <property type="match status" value="1"/>
</dbReference>
<evidence type="ECO:0000256" key="13">
    <source>
        <dbReference type="ARBA" id="ARBA00023211"/>
    </source>
</evidence>
<evidence type="ECO:0000256" key="9">
    <source>
        <dbReference type="ARBA" id="ARBA00022722"/>
    </source>
</evidence>
<evidence type="ECO:0000313" key="19">
    <source>
        <dbReference type="Proteomes" id="UP000515928"/>
    </source>
</evidence>
<dbReference type="GO" id="GO:0003723">
    <property type="term" value="F:RNA binding"/>
    <property type="evidence" value="ECO:0007669"/>
    <property type="project" value="UniProtKB-UniRule"/>
</dbReference>
<feature type="binding site" evidence="14 15">
    <location>
        <position position="23"/>
    </location>
    <ligand>
        <name>a divalent metal cation</name>
        <dbReference type="ChEBI" id="CHEBI:60240"/>
    </ligand>
</feature>
<protein>
    <recommendedName>
        <fullName evidence="7 14">Ribonuclease HII</fullName>
        <shortName evidence="14">RNase HII</shortName>
        <ecNumber evidence="6 14">3.1.26.4</ecNumber>
    </recommendedName>
</protein>
<dbReference type="EMBL" id="CP060715">
    <property type="protein sequence ID" value="QNN60601.1"/>
    <property type="molecule type" value="Genomic_DNA"/>
</dbReference>
<comment type="similarity">
    <text evidence="5 14 16">Belongs to the RNase HII family.</text>
</comment>
<keyword evidence="13 14" id="KW-0464">Manganese</keyword>
<feature type="binding site" evidence="14 15">
    <location>
        <position position="24"/>
    </location>
    <ligand>
        <name>a divalent metal cation</name>
        <dbReference type="ChEBI" id="CHEBI:60240"/>
    </ligand>
</feature>
<keyword evidence="9 14" id="KW-0540">Nuclease</keyword>
<feature type="binding site" evidence="14 15">
    <location>
        <position position="113"/>
    </location>
    <ligand>
        <name>a divalent metal cation</name>
        <dbReference type="ChEBI" id="CHEBI:60240"/>
    </ligand>
</feature>
<evidence type="ECO:0000313" key="18">
    <source>
        <dbReference type="EMBL" id="QNN60601.1"/>
    </source>
</evidence>
<evidence type="ECO:0000256" key="6">
    <source>
        <dbReference type="ARBA" id="ARBA00012180"/>
    </source>
</evidence>
<dbReference type="InterPro" id="IPR001352">
    <property type="entry name" value="RNase_HII/HIII"/>
</dbReference>
<dbReference type="InterPro" id="IPR022898">
    <property type="entry name" value="RNase_HII"/>
</dbReference>
<dbReference type="Gene3D" id="3.30.420.10">
    <property type="entry name" value="Ribonuclease H-like superfamily/Ribonuclease H"/>
    <property type="match status" value="1"/>
</dbReference>
<sequence>MGSLVKEFESKYWCKNELVVGIDEAGRGPMAGPCVVAGVVFPIGFDHDLINDSKKLSSKKRDELCELIKDNALWYAIEVVDVEAIDSHNIYRATQMGMELITNTSPAAVSLTDAMPLTEVKIPFESIIKGDQRSISIAAASILAKTYRDELMVEYDKIYPEYGFAQHKGYGTAKHKEAILTYGRCPIHRKTFTFKDEFQISFDI</sequence>
<evidence type="ECO:0000256" key="16">
    <source>
        <dbReference type="RuleBase" id="RU003515"/>
    </source>
</evidence>
<comment type="catalytic activity">
    <reaction evidence="1 14 15 16">
        <text>Endonucleolytic cleavage to 5'-phosphomonoester.</text>
        <dbReference type="EC" id="3.1.26.4"/>
    </reaction>
</comment>
<evidence type="ECO:0000256" key="10">
    <source>
        <dbReference type="ARBA" id="ARBA00022723"/>
    </source>
</evidence>
<dbReference type="SUPFAM" id="SSF53098">
    <property type="entry name" value="Ribonuclease H-like"/>
    <property type="match status" value="1"/>
</dbReference>
<organism evidence="18 19">
    <name type="scientific">Erysipelothrix inopinata</name>
    <dbReference type="NCBI Taxonomy" id="225084"/>
    <lineage>
        <taxon>Bacteria</taxon>
        <taxon>Bacillati</taxon>
        <taxon>Bacillota</taxon>
        <taxon>Erysipelotrichia</taxon>
        <taxon>Erysipelotrichales</taxon>
        <taxon>Erysipelotrichaceae</taxon>
        <taxon>Erysipelothrix</taxon>
    </lineage>
</organism>
<dbReference type="GO" id="GO:0030145">
    <property type="term" value="F:manganese ion binding"/>
    <property type="evidence" value="ECO:0007669"/>
    <property type="project" value="UniProtKB-UniRule"/>
</dbReference>
<dbReference type="CDD" id="cd07182">
    <property type="entry name" value="RNase_HII_bacteria_HII_like"/>
    <property type="match status" value="1"/>
</dbReference>
<dbReference type="AlphaFoldDB" id="A0A7G9RYC6"/>
<proteinExistence type="inferred from homology"/>
<dbReference type="InterPro" id="IPR024567">
    <property type="entry name" value="RNase_HII/HIII_dom"/>
</dbReference>
<dbReference type="GO" id="GO:0006298">
    <property type="term" value="P:mismatch repair"/>
    <property type="evidence" value="ECO:0007669"/>
    <property type="project" value="TreeGrafter"/>
</dbReference>
<comment type="cofactor">
    <cofactor evidence="14 15">
        <name>Mn(2+)</name>
        <dbReference type="ChEBI" id="CHEBI:29035"/>
    </cofactor>
    <cofactor evidence="14 15">
        <name>Mg(2+)</name>
        <dbReference type="ChEBI" id="CHEBI:18420"/>
    </cofactor>
    <text evidence="14 15">Manganese or magnesium. Binds 1 divalent metal ion per monomer in the absence of substrate. May bind a second metal ion after substrate binding.</text>
</comment>
<evidence type="ECO:0000256" key="1">
    <source>
        <dbReference type="ARBA" id="ARBA00000077"/>
    </source>
</evidence>
<dbReference type="PANTHER" id="PTHR10954:SF18">
    <property type="entry name" value="RIBONUCLEASE HII"/>
    <property type="match status" value="1"/>
</dbReference>
<comment type="cofactor">
    <cofactor evidence="2">
        <name>Mg(2+)</name>
        <dbReference type="ChEBI" id="CHEBI:18420"/>
    </cofactor>
</comment>
<dbReference type="InterPro" id="IPR036397">
    <property type="entry name" value="RNaseH_sf"/>
</dbReference>
<name>A0A7G9RYC6_9FIRM</name>
<dbReference type="Proteomes" id="UP000515928">
    <property type="component" value="Chromosome"/>
</dbReference>
<evidence type="ECO:0000256" key="14">
    <source>
        <dbReference type="HAMAP-Rule" id="MF_00052"/>
    </source>
</evidence>
<evidence type="ECO:0000256" key="7">
    <source>
        <dbReference type="ARBA" id="ARBA00019179"/>
    </source>
</evidence>
<dbReference type="PROSITE" id="PS51975">
    <property type="entry name" value="RNASE_H_2"/>
    <property type="match status" value="1"/>
</dbReference>
<dbReference type="NCBIfam" id="NF000595">
    <property type="entry name" value="PRK00015.1-3"/>
    <property type="match status" value="1"/>
</dbReference>
<evidence type="ECO:0000256" key="5">
    <source>
        <dbReference type="ARBA" id="ARBA00007383"/>
    </source>
</evidence>
<dbReference type="GO" id="GO:0043137">
    <property type="term" value="P:DNA replication, removal of RNA primer"/>
    <property type="evidence" value="ECO:0007669"/>
    <property type="project" value="TreeGrafter"/>
</dbReference>
<reference evidence="18 19" key="1">
    <citation type="submission" date="2020-08" db="EMBL/GenBank/DDBJ databases">
        <title>Genome sequence of Erysipelothrix inopinata DSM 15511T.</title>
        <authorList>
            <person name="Hyun D.-W."/>
            <person name="Bae J.-W."/>
        </authorList>
    </citation>
    <scope>NUCLEOTIDE SEQUENCE [LARGE SCALE GENOMIC DNA]</scope>
    <source>
        <strain evidence="18 19">DSM 15511</strain>
    </source>
</reference>
<evidence type="ECO:0000259" key="17">
    <source>
        <dbReference type="PROSITE" id="PS51975"/>
    </source>
</evidence>
<dbReference type="EC" id="3.1.26.4" evidence="6 14"/>
<comment type="function">
    <text evidence="3 14 16">Endonuclease that specifically degrades the RNA of RNA-DNA hybrids.</text>
</comment>
<evidence type="ECO:0000256" key="4">
    <source>
        <dbReference type="ARBA" id="ARBA00004496"/>
    </source>
</evidence>
<evidence type="ECO:0000256" key="2">
    <source>
        <dbReference type="ARBA" id="ARBA00001946"/>
    </source>
</evidence>
<keyword evidence="12 14" id="KW-0378">Hydrolase</keyword>
<keyword evidence="19" id="KW-1185">Reference proteome</keyword>
<dbReference type="GO" id="GO:0004523">
    <property type="term" value="F:RNA-DNA hybrid ribonuclease activity"/>
    <property type="evidence" value="ECO:0007669"/>
    <property type="project" value="UniProtKB-UniRule"/>
</dbReference>
<dbReference type="KEGG" id="eio:H9L01_09555"/>
<evidence type="ECO:0000256" key="8">
    <source>
        <dbReference type="ARBA" id="ARBA00022490"/>
    </source>
</evidence>
<comment type="subcellular location">
    <subcellularLocation>
        <location evidence="4 14">Cytoplasm</location>
    </subcellularLocation>
</comment>
<dbReference type="GO" id="GO:0032299">
    <property type="term" value="C:ribonuclease H2 complex"/>
    <property type="evidence" value="ECO:0007669"/>
    <property type="project" value="TreeGrafter"/>
</dbReference>
<dbReference type="PANTHER" id="PTHR10954">
    <property type="entry name" value="RIBONUCLEASE H2 SUBUNIT A"/>
    <property type="match status" value="1"/>
</dbReference>
<evidence type="ECO:0000256" key="3">
    <source>
        <dbReference type="ARBA" id="ARBA00004065"/>
    </source>
</evidence>
<evidence type="ECO:0000256" key="11">
    <source>
        <dbReference type="ARBA" id="ARBA00022759"/>
    </source>
</evidence>
<feature type="domain" description="RNase H type-2" evidence="17">
    <location>
        <begin position="17"/>
        <end position="204"/>
    </location>
</feature>
<dbReference type="GO" id="GO:0005737">
    <property type="term" value="C:cytoplasm"/>
    <property type="evidence" value="ECO:0007669"/>
    <property type="project" value="UniProtKB-SubCell"/>
</dbReference>
<evidence type="ECO:0000256" key="15">
    <source>
        <dbReference type="PROSITE-ProRule" id="PRU01319"/>
    </source>
</evidence>
<dbReference type="Pfam" id="PF01351">
    <property type="entry name" value="RNase_HII"/>
    <property type="match status" value="1"/>
</dbReference>
<dbReference type="InterPro" id="IPR012337">
    <property type="entry name" value="RNaseH-like_sf"/>
</dbReference>
<keyword evidence="8 14" id="KW-0963">Cytoplasm</keyword>
<dbReference type="RefSeq" id="WP_187533725.1">
    <property type="nucleotide sequence ID" value="NZ_CBCSHU010000005.1"/>
</dbReference>
<keyword evidence="10 14" id="KW-0479">Metal-binding</keyword>
<accession>A0A7G9RYC6</accession>
<gene>
    <name evidence="14" type="primary">rnhB</name>
    <name evidence="18" type="ORF">H9L01_09555</name>
</gene>
<keyword evidence="11 14" id="KW-0255">Endonuclease</keyword>
<evidence type="ECO:0000256" key="12">
    <source>
        <dbReference type="ARBA" id="ARBA00022801"/>
    </source>
</evidence>